<name>S8A1V8_DACHA</name>
<evidence type="ECO:0000256" key="1">
    <source>
        <dbReference type="SAM" id="MobiDB-lite"/>
    </source>
</evidence>
<reference evidence="3" key="2">
    <citation type="submission" date="2013-04" db="EMBL/GenBank/DDBJ databases">
        <title>Genomic mechanisms accounting for the adaptation to parasitism in nematode-trapping fungi.</title>
        <authorList>
            <person name="Ahren D.G."/>
        </authorList>
    </citation>
    <scope>NUCLEOTIDE SEQUENCE [LARGE SCALE GENOMIC DNA]</scope>
    <source>
        <strain evidence="3">CBS 200.50</strain>
    </source>
</reference>
<dbReference type="OrthoDB" id="5379595at2759"/>
<feature type="region of interest" description="Disordered" evidence="1">
    <location>
        <begin position="173"/>
        <end position="231"/>
    </location>
</feature>
<feature type="region of interest" description="Disordered" evidence="1">
    <location>
        <begin position="274"/>
        <end position="361"/>
    </location>
</feature>
<evidence type="ECO:0000313" key="3">
    <source>
        <dbReference type="Proteomes" id="UP000015100"/>
    </source>
</evidence>
<dbReference type="AlphaFoldDB" id="S8A1V8"/>
<dbReference type="OMA" id="NEIESHM"/>
<dbReference type="Proteomes" id="UP000015100">
    <property type="component" value="Unassembled WGS sequence"/>
</dbReference>
<reference evidence="2 3" key="1">
    <citation type="journal article" date="2013" name="PLoS Genet.">
        <title>Genomic mechanisms accounting for the adaptation to parasitism in nematode-trapping fungi.</title>
        <authorList>
            <person name="Meerupati T."/>
            <person name="Andersson K.M."/>
            <person name="Friman E."/>
            <person name="Kumar D."/>
            <person name="Tunlid A."/>
            <person name="Ahren D."/>
        </authorList>
    </citation>
    <scope>NUCLEOTIDE SEQUENCE [LARGE SCALE GENOMIC DNA]</scope>
    <source>
        <strain evidence="2 3">CBS 200.50</strain>
    </source>
</reference>
<feature type="region of interest" description="Disordered" evidence="1">
    <location>
        <begin position="1"/>
        <end position="71"/>
    </location>
</feature>
<protein>
    <submittedName>
        <fullName evidence="2">Uncharacterized protein</fullName>
    </submittedName>
</protein>
<feature type="region of interest" description="Disordered" evidence="1">
    <location>
        <begin position="374"/>
        <end position="443"/>
    </location>
</feature>
<proteinExistence type="predicted"/>
<keyword evidence="3" id="KW-1185">Reference proteome</keyword>
<gene>
    <name evidence="2" type="ORF">H072_9529</name>
</gene>
<feature type="compositionally biased region" description="Polar residues" evidence="1">
    <location>
        <begin position="50"/>
        <end position="69"/>
    </location>
</feature>
<feature type="compositionally biased region" description="Polar residues" evidence="1">
    <location>
        <begin position="278"/>
        <end position="301"/>
    </location>
</feature>
<dbReference type="EMBL" id="AQGS01000814">
    <property type="protein sequence ID" value="EPS36955.1"/>
    <property type="molecule type" value="Genomic_DNA"/>
</dbReference>
<evidence type="ECO:0000313" key="2">
    <source>
        <dbReference type="EMBL" id="EPS36955.1"/>
    </source>
</evidence>
<comment type="caution">
    <text evidence="2">The sequence shown here is derived from an EMBL/GenBank/DDBJ whole genome shotgun (WGS) entry which is preliminary data.</text>
</comment>
<accession>S8A1V8</accession>
<organism evidence="2 3">
    <name type="scientific">Dactylellina haptotyla (strain CBS 200.50)</name>
    <name type="common">Nematode-trapping fungus</name>
    <name type="synonym">Monacrosporium haptotylum</name>
    <dbReference type="NCBI Taxonomy" id="1284197"/>
    <lineage>
        <taxon>Eukaryota</taxon>
        <taxon>Fungi</taxon>
        <taxon>Dikarya</taxon>
        <taxon>Ascomycota</taxon>
        <taxon>Pezizomycotina</taxon>
        <taxon>Orbiliomycetes</taxon>
        <taxon>Orbiliales</taxon>
        <taxon>Orbiliaceae</taxon>
        <taxon>Dactylellina</taxon>
    </lineage>
</organism>
<sequence>MPDHLNPRSAKKRRLESGRSPLSPSLNRGRQYAHVPAVPPTPLYSPHTAAGQSNTSRRNSDTGNINTSADPLPHQIFQLYNELDDLQDALTTSYDAERKARKEAHEATQKQLTGMQEILTRIARDYALERRRERMGVVELGLFGEALISPKKAAYYDNKDANMEDVVVEDSQPPFGVAESTQTLRGGMPQEERTEESTEEDSQPVIHSRKRRQARQRQISKTLSPGLPLENEIESHMESGNDEAETETYSFRELKRSLELGTRKKKKRINYRVVPIPDSQTTDTSRLPRSQPDTMSGQELSQVVVPPNLEDEADETYTESPVTTPERELAPGTAGRIHDDEEEFDSQLPPKRRPQRKSAKVDNYYDLNRYLINGEYSTGLPTPERNGTGRGFNDRSSNSPRQTKKISAGSRSPTDLDNLRGGGTGASGRKYRNRLSEELGDSIDEAIYQNFAEKVSSR</sequence>
<dbReference type="HOGENOM" id="CLU_597189_0_0_1"/>